<dbReference type="EMBL" id="RPBY01000004">
    <property type="protein sequence ID" value="NCH88181.1"/>
    <property type="molecule type" value="Genomic_DNA"/>
</dbReference>
<reference evidence="1" key="1">
    <citation type="submission" date="2018-11" db="EMBL/GenBank/DDBJ databases">
        <title>Genomics analysis of Putative Virulence Factors on Adhesion and Cytotoxicity for Cronobacter spp.</title>
        <authorList>
            <person name="Cui J."/>
        </authorList>
    </citation>
    <scope>NUCLEOTIDE SEQUENCE</scope>
    <source>
        <strain evidence="1">SD69</strain>
    </source>
</reference>
<dbReference type="InterPro" id="IPR010455">
    <property type="entry name" value="Phage_82_GpQ"/>
</dbReference>
<protein>
    <submittedName>
        <fullName evidence="1">Antiterminator</fullName>
    </submittedName>
</protein>
<dbReference type="Proteomes" id="UP000778262">
    <property type="component" value="Unassembled WGS sequence"/>
</dbReference>
<proteinExistence type="predicted"/>
<evidence type="ECO:0000313" key="2">
    <source>
        <dbReference type="Proteomes" id="UP000778262"/>
    </source>
</evidence>
<organism evidence="1 2">
    <name type="scientific">Cronobacter dublinensis</name>
    <dbReference type="NCBI Taxonomy" id="413497"/>
    <lineage>
        <taxon>Bacteria</taxon>
        <taxon>Pseudomonadati</taxon>
        <taxon>Pseudomonadota</taxon>
        <taxon>Gammaproteobacteria</taxon>
        <taxon>Enterobacterales</taxon>
        <taxon>Enterobacteriaceae</taxon>
        <taxon>Cronobacter</taxon>
    </lineage>
</organism>
<gene>
    <name evidence="1" type="ORF">EHJ13_12145</name>
</gene>
<dbReference type="Pfam" id="PF06323">
    <property type="entry name" value="Phage_antiter_Q"/>
    <property type="match status" value="1"/>
</dbReference>
<comment type="caution">
    <text evidence="1">The sequence shown here is derived from an EMBL/GenBank/DDBJ whole genome shotgun (WGS) entry which is preliminary data.</text>
</comment>
<dbReference type="AlphaFoldDB" id="A0A9Q4XRS3"/>
<accession>A0A9Q4XRS3</accession>
<dbReference type="RefSeq" id="WP_161590971.1">
    <property type="nucleotide sequence ID" value="NZ_RPBY01000004.1"/>
</dbReference>
<name>A0A9Q4XRS3_9ENTR</name>
<evidence type="ECO:0000313" key="1">
    <source>
        <dbReference type="EMBL" id="NCH88181.1"/>
    </source>
</evidence>
<sequence length="223" mass="25642">MRAQAYQFIRQELIMATADLSGSTKGQLVAFAENAQLITNRYKRKPLKVTDPETGELVTVWNEPVSGVQSRAKGSHIPLVLPVEFATASWRRAVLALEPHETAWLMWCYSDNTRYAYQVEIVRWGWKAFSAQLNGKRIAAKTLARLRALVWLAAQDVKRELRGTTEHCYQAKELAKIVGVSKSTWSEGFALWWMQLRRCYHHFDEAALLKLTKMRSEQRSRNS</sequence>